<keyword evidence="1" id="KW-0479">Metal-binding</keyword>
<sequence>MLYLKDFRHRVLSALNIASNDGYCTSPESKHEMQVEVNCDTCENTAKHLCKTCHDRLCDGCKIIHSKSKASCDHDVVLLTFEELTLTSDCLLECPPYQDCKWHPTFKANVACKRCEVPVCEKCLIGNHNGHSLKEINEMFKDKKEKLEQKVSRFRSELPKYESNLEEVKRNQEKILKNRDAVKKEIVSHFEKVISTLEASKEMLLSSADNMVQTSVDALANHQQKLQSYIQNMHELANSVENEDLRKRKAFIFYENCSASCLGKPLSFPSPGMLKYSKTIICKQSEQFLGRVSQNIKLRETKIVRVVSVLLCKEPIGALAYSSKSGTFWLSSFKTKSYSNANFSEDGRCIVIDKIKVKELNLPSKVRCIVVHNDTVVYMKDCHKLFTRQDSENSLLIDFAPMVVVCLSLTKVGDLLIVLQNSEQKHSVIARFNLKGECKQYLTHVVKKRTAEPILTSKNKIHAYIAENINGDICLSVDSESVKAVFIMCPNGVHRVTYEGQQSSEAQYVRSWDSRGFSLFRSFQPRGICTNVNGHILVADESNYGIHVLDENGGFLQMLTIPDEPRVIPISLCVDNQNNLCIGCADGKIRILQYLD</sequence>
<feature type="domain" description="B box-type" evidence="3">
    <location>
        <begin position="34"/>
        <end position="79"/>
    </location>
</feature>
<dbReference type="AlphaFoldDB" id="A0A8B8AIS3"/>
<dbReference type="GO" id="GO:0008270">
    <property type="term" value="F:zinc ion binding"/>
    <property type="evidence" value="ECO:0007669"/>
    <property type="project" value="UniProtKB-KW"/>
</dbReference>
<evidence type="ECO:0000313" key="7">
    <source>
        <dbReference type="RefSeq" id="XP_022291072.1"/>
    </source>
</evidence>
<protein>
    <submittedName>
        <fullName evidence="5 6">Uncharacterized protein LOC111102567</fullName>
    </submittedName>
</protein>
<dbReference type="Gene3D" id="2.120.10.30">
    <property type="entry name" value="TolB, C-terminal domain"/>
    <property type="match status" value="1"/>
</dbReference>
<keyword evidence="1" id="KW-0862">Zinc</keyword>
<evidence type="ECO:0000256" key="2">
    <source>
        <dbReference type="SAM" id="Coils"/>
    </source>
</evidence>
<dbReference type="GO" id="GO:0061630">
    <property type="term" value="F:ubiquitin protein ligase activity"/>
    <property type="evidence" value="ECO:0007669"/>
    <property type="project" value="TreeGrafter"/>
</dbReference>
<evidence type="ECO:0000313" key="6">
    <source>
        <dbReference type="RefSeq" id="XP_022291071.1"/>
    </source>
</evidence>
<dbReference type="SUPFAM" id="SSF101898">
    <property type="entry name" value="NHL repeat"/>
    <property type="match status" value="1"/>
</dbReference>
<dbReference type="PROSITE" id="PS50119">
    <property type="entry name" value="ZF_BBOX"/>
    <property type="match status" value="1"/>
</dbReference>
<evidence type="ECO:0000313" key="4">
    <source>
        <dbReference type="Proteomes" id="UP000694844"/>
    </source>
</evidence>
<dbReference type="KEGG" id="cvn:111102567"/>
<accession>A0A8B8AIS3</accession>
<reference evidence="5 6" key="1">
    <citation type="submission" date="2025-04" db="UniProtKB">
        <authorList>
            <consortium name="RefSeq"/>
        </authorList>
    </citation>
    <scope>IDENTIFICATION</scope>
    <source>
        <tissue evidence="5 6">Whole sample</tissue>
    </source>
</reference>
<dbReference type="InterPro" id="IPR011042">
    <property type="entry name" value="6-blade_b-propeller_TolB-like"/>
</dbReference>
<dbReference type="RefSeq" id="XP_022291072.1">
    <property type="nucleotide sequence ID" value="XM_022435364.1"/>
</dbReference>
<evidence type="ECO:0000256" key="1">
    <source>
        <dbReference type="PROSITE-ProRule" id="PRU00024"/>
    </source>
</evidence>
<dbReference type="PANTHER" id="PTHR25462:SF291">
    <property type="entry name" value="E3 UBIQUITIN-PROTEIN LIGASE TRIM45"/>
    <property type="match status" value="1"/>
</dbReference>
<organism evidence="4 5">
    <name type="scientific">Crassostrea virginica</name>
    <name type="common">Eastern oyster</name>
    <dbReference type="NCBI Taxonomy" id="6565"/>
    <lineage>
        <taxon>Eukaryota</taxon>
        <taxon>Metazoa</taxon>
        <taxon>Spiralia</taxon>
        <taxon>Lophotrochozoa</taxon>
        <taxon>Mollusca</taxon>
        <taxon>Bivalvia</taxon>
        <taxon>Autobranchia</taxon>
        <taxon>Pteriomorphia</taxon>
        <taxon>Ostreida</taxon>
        <taxon>Ostreoidea</taxon>
        <taxon>Ostreidae</taxon>
        <taxon>Crassostrea</taxon>
    </lineage>
</organism>
<keyword evidence="2" id="KW-0175">Coiled coil</keyword>
<dbReference type="InterPro" id="IPR000315">
    <property type="entry name" value="Znf_B-box"/>
</dbReference>
<dbReference type="SUPFAM" id="SSF57845">
    <property type="entry name" value="B-box zinc-binding domain"/>
    <property type="match status" value="1"/>
</dbReference>
<proteinExistence type="predicted"/>
<keyword evidence="4" id="KW-1185">Reference proteome</keyword>
<name>A0A8B8AIS3_CRAVI</name>
<evidence type="ECO:0000313" key="5">
    <source>
        <dbReference type="RefSeq" id="XP_022291070.1"/>
    </source>
</evidence>
<dbReference type="Pfam" id="PF00643">
    <property type="entry name" value="zf-B_box"/>
    <property type="match status" value="1"/>
</dbReference>
<dbReference type="Proteomes" id="UP000694844">
    <property type="component" value="Chromosome 7"/>
</dbReference>
<dbReference type="RefSeq" id="XP_022291070.1">
    <property type="nucleotide sequence ID" value="XM_022435362.1"/>
</dbReference>
<keyword evidence="1" id="KW-0863">Zinc-finger</keyword>
<feature type="coiled-coil region" evidence="2">
    <location>
        <begin position="133"/>
        <end position="185"/>
    </location>
</feature>
<dbReference type="InterPro" id="IPR047153">
    <property type="entry name" value="TRIM45/56/19-like"/>
</dbReference>
<dbReference type="Gene3D" id="3.30.160.60">
    <property type="entry name" value="Classic Zinc Finger"/>
    <property type="match status" value="1"/>
</dbReference>
<dbReference type="OrthoDB" id="6057171at2759"/>
<dbReference type="RefSeq" id="XP_022291071.1">
    <property type="nucleotide sequence ID" value="XM_022435363.1"/>
</dbReference>
<dbReference type="GeneID" id="111102567"/>
<dbReference type="PANTHER" id="PTHR25462">
    <property type="entry name" value="BONUS, ISOFORM C-RELATED"/>
    <property type="match status" value="1"/>
</dbReference>
<dbReference type="CDD" id="cd19757">
    <property type="entry name" value="Bbox1"/>
    <property type="match status" value="1"/>
</dbReference>
<gene>
    <name evidence="5 6 7" type="primary">LOC111102567</name>
</gene>
<evidence type="ECO:0000259" key="3">
    <source>
        <dbReference type="PROSITE" id="PS50119"/>
    </source>
</evidence>